<dbReference type="Pfam" id="PF00067">
    <property type="entry name" value="p450"/>
    <property type="match status" value="1"/>
</dbReference>
<dbReference type="RefSeq" id="WP_191800874.1">
    <property type="nucleotide sequence ID" value="NZ_JACSQL010000006.1"/>
</dbReference>
<sequence length="412" mass="47804">MKNTSQDLTEQEITAFFNAYDPLIHQDPYPFYTKMLQDHPAYFLKERNTWIISKHEHVQFILKSPMFIREQSRLEAEPVVMDPPRWRNINELVQDWMLFRDPPTHTRLRSHVAYAFTPKTLEQSKPRIRSIAENLAADMLKETNPEVIHDFAFPLPVMVIADMLGVPQEDRNIFKRWSNSLARLLDVTFLSEEQLDEGDLAAAEIRDYFRQQVRERQKNPKEDIISEIIHVENKEHLLSEEELINNCILLLVAGHETTVNLIGNGMKLFIEHPESYKLLHHQPELIPSAVEEILRYESPVQFTNRTAGEDILLGDTLIRRGQEVFVSLGAANRDPAVFSDPHHFDITRKKNRHLSFAAGPHFCIGAPLARLEAITAFQVLLKQYPALRFSGPTPIWRNQILFRGLEALHVKM</sequence>
<dbReference type="PANTHER" id="PTHR46696">
    <property type="entry name" value="P450, PUTATIVE (EUROFUNG)-RELATED"/>
    <property type="match status" value="1"/>
</dbReference>
<dbReference type="Gene3D" id="1.10.630.10">
    <property type="entry name" value="Cytochrome P450"/>
    <property type="match status" value="1"/>
</dbReference>
<name>A0ABR8T043_9BACL</name>
<organism evidence="4 5">
    <name type="scientific">Paenibacillus gallinarum</name>
    <dbReference type="NCBI Taxonomy" id="2762232"/>
    <lineage>
        <taxon>Bacteria</taxon>
        <taxon>Bacillati</taxon>
        <taxon>Bacillota</taxon>
        <taxon>Bacilli</taxon>
        <taxon>Bacillales</taxon>
        <taxon>Paenibacillaceae</taxon>
        <taxon>Paenibacillus</taxon>
    </lineage>
</organism>
<evidence type="ECO:0000313" key="4">
    <source>
        <dbReference type="EMBL" id="MBD7969136.1"/>
    </source>
</evidence>
<dbReference type="PRINTS" id="PR00359">
    <property type="entry name" value="BP450"/>
</dbReference>
<evidence type="ECO:0000313" key="5">
    <source>
        <dbReference type="Proteomes" id="UP000608071"/>
    </source>
</evidence>
<proteinExistence type="inferred from homology"/>
<dbReference type="InterPro" id="IPR002397">
    <property type="entry name" value="Cyt_P450_B"/>
</dbReference>
<keyword evidence="3" id="KW-0503">Monooxygenase</keyword>
<keyword evidence="5" id="KW-1185">Reference proteome</keyword>
<dbReference type="SUPFAM" id="SSF48264">
    <property type="entry name" value="Cytochrome P450"/>
    <property type="match status" value="1"/>
</dbReference>
<keyword evidence="2" id="KW-0479">Metal-binding</keyword>
<dbReference type="InterPro" id="IPR001128">
    <property type="entry name" value="Cyt_P450"/>
</dbReference>
<evidence type="ECO:0000256" key="2">
    <source>
        <dbReference type="ARBA" id="ARBA00022617"/>
    </source>
</evidence>
<gene>
    <name evidence="4" type="ORF">H9647_13750</name>
</gene>
<dbReference type="InterPro" id="IPR036396">
    <property type="entry name" value="Cyt_P450_sf"/>
</dbReference>
<comment type="similarity">
    <text evidence="1">Belongs to the cytochrome P450 family.</text>
</comment>
<evidence type="ECO:0000256" key="3">
    <source>
        <dbReference type="ARBA" id="ARBA00023033"/>
    </source>
</evidence>
<keyword evidence="2" id="KW-0408">Iron</keyword>
<evidence type="ECO:0000256" key="1">
    <source>
        <dbReference type="ARBA" id="ARBA00010617"/>
    </source>
</evidence>
<comment type="caution">
    <text evidence="4">The sequence shown here is derived from an EMBL/GenBank/DDBJ whole genome shotgun (WGS) entry which is preliminary data.</text>
</comment>
<protein>
    <submittedName>
        <fullName evidence="4">Cytochrome P450</fullName>
    </submittedName>
</protein>
<accession>A0ABR8T043</accession>
<dbReference type="Proteomes" id="UP000608071">
    <property type="component" value="Unassembled WGS sequence"/>
</dbReference>
<reference evidence="4 5" key="1">
    <citation type="submission" date="2020-08" db="EMBL/GenBank/DDBJ databases">
        <title>A Genomic Blueprint of the Chicken Gut Microbiome.</title>
        <authorList>
            <person name="Gilroy R."/>
            <person name="Ravi A."/>
            <person name="Getino M."/>
            <person name="Pursley I."/>
            <person name="Horton D.L."/>
            <person name="Alikhan N.-F."/>
            <person name="Baker D."/>
            <person name="Gharbi K."/>
            <person name="Hall N."/>
            <person name="Watson M."/>
            <person name="Adriaenssens E.M."/>
            <person name="Foster-Nyarko E."/>
            <person name="Jarju S."/>
            <person name="Secka A."/>
            <person name="Antonio M."/>
            <person name="Oren A."/>
            <person name="Chaudhuri R."/>
            <person name="La Ragione R.M."/>
            <person name="Hildebrand F."/>
            <person name="Pallen M.J."/>
        </authorList>
    </citation>
    <scope>NUCLEOTIDE SEQUENCE [LARGE SCALE GENOMIC DNA]</scope>
    <source>
        <strain evidence="4 5">Sa2BVA9</strain>
    </source>
</reference>
<keyword evidence="3" id="KW-0560">Oxidoreductase</keyword>
<dbReference type="EMBL" id="JACSQL010000006">
    <property type="protein sequence ID" value="MBD7969136.1"/>
    <property type="molecule type" value="Genomic_DNA"/>
</dbReference>
<keyword evidence="2" id="KW-0349">Heme</keyword>
<dbReference type="CDD" id="cd20625">
    <property type="entry name" value="CYP164-like"/>
    <property type="match status" value="1"/>
</dbReference>
<dbReference type="PANTHER" id="PTHR46696:SF1">
    <property type="entry name" value="CYTOCHROME P450 YJIB-RELATED"/>
    <property type="match status" value="1"/>
</dbReference>